<dbReference type="InterPro" id="IPR045006">
    <property type="entry name" value="CHLI-like"/>
</dbReference>
<dbReference type="Proteomes" id="UP000531594">
    <property type="component" value="Unassembled WGS sequence"/>
</dbReference>
<evidence type="ECO:0000313" key="3">
    <source>
        <dbReference type="Proteomes" id="UP000531594"/>
    </source>
</evidence>
<reference evidence="2 3" key="1">
    <citation type="submission" date="2020-08" db="EMBL/GenBank/DDBJ databases">
        <title>Genomic Encyclopedia of Type Strains, Phase IV (KMG-IV): sequencing the most valuable type-strain genomes for metagenomic binning, comparative biology and taxonomic classification.</title>
        <authorList>
            <person name="Goeker M."/>
        </authorList>
    </citation>
    <scope>NUCLEOTIDE SEQUENCE [LARGE SCALE GENOMIC DNA]</scope>
    <source>
        <strain evidence="2 3">DSM 5391</strain>
    </source>
</reference>
<dbReference type="SUPFAM" id="SSF52540">
    <property type="entry name" value="P-loop containing nucleoside triphosphate hydrolases"/>
    <property type="match status" value="1"/>
</dbReference>
<dbReference type="InterPro" id="IPR000523">
    <property type="entry name" value="Mg_chelatse_chII-like_cat_dom"/>
</dbReference>
<organism evidence="2 3">
    <name type="scientific">Bacillus benzoevorans</name>
    <dbReference type="NCBI Taxonomy" id="1456"/>
    <lineage>
        <taxon>Bacteria</taxon>
        <taxon>Bacillati</taxon>
        <taxon>Bacillota</taxon>
        <taxon>Bacilli</taxon>
        <taxon>Bacillales</taxon>
        <taxon>Bacillaceae</taxon>
        <taxon>Bacillus</taxon>
    </lineage>
</organism>
<feature type="domain" description="Magnesium chelatase ChlI-like catalytic" evidence="1">
    <location>
        <begin position="1"/>
        <end position="66"/>
    </location>
</feature>
<dbReference type="PANTHER" id="PTHR32039:SF7">
    <property type="entry name" value="COMPETENCE PROTEIN COMM"/>
    <property type="match status" value="1"/>
</dbReference>
<evidence type="ECO:0000259" key="1">
    <source>
        <dbReference type="Pfam" id="PF01078"/>
    </source>
</evidence>
<proteinExistence type="predicted"/>
<dbReference type="PANTHER" id="PTHR32039">
    <property type="entry name" value="MAGNESIUM-CHELATASE SUBUNIT CHLI"/>
    <property type="match status" value="1"/>
</dbReference>
<dbReference type="Gene3D" id="3.40.50.300">
    <property type="entry name" value="P-loop containing nucleotide triphosphate hydrolases"/>
    <property type="match status" value="1"/>
</dbReference>
<sequence>MFLDEVAEFQKKTLDMLRQPLETGKVTISRAQSKVTYPSSFILLAAMNPCPCGYLGSNTRYYPVHPNKSNRTKIASLVLYLTESILVPVTSRT</sequence>
<evidence type="ECO:0000313" key="2">
    <source>
        <dbReference type="EMBL" id="MBB6446709.1"/>
    </source>
</evidence>
<protein>
    <submittedName>
        <fullName evidence="2">Putative ATPase with chaperone activity</fullName>
    </submittedName>
</protein>
<comment type="caution">
    <text evidence="2">The sequence shown here is derived from an EMBL/GenBank/DDBJ whole genome shotgun (WGS) entry which is preliminary data.</text>
</comment>
<dbReference type="EMBL" id="JACHGK010000013">
    <property type="protein sequence ID" value="MBB6446709.1"/>
    <property type="molecule type" value="Genomic_DNA"/>
</dbReference>
<dbReference type="AlphaFoldDB" id="A0A7X0HTR6"/>
<dbReference type="GO" id="GO:0005524">
    <property type="term" value="F:ATP binding"/>
    <property type="evidence" value="ECO:0007669"/>
    <property type="project" value="InterPro"/>
</dbReference>
<name>A0A7X0HTR6_9BACI</name>
<dbReference type="InterPro" id="IPR027417">
    <property type="entry name" value="P-loop_NTPase"/>
</dbReference>
<gene>
    <name evidence="2" type="ORF">HNR53_003373</name>
</gene>
<dbReference type="Pfam" id="PF01078">
    <property type="entry name" value="Mg_chelatase"/>
    <property type="match status" value="1"/>
</dbReference>
<keyword evidence="3" id="KW-1185">Reference proteome</keyword>
<accession>A0A7X0HTR6</accession>